<comment type="caution">
    <text evidence="1">The sequence shown here is derived from an EMBL/GenBank/DDBJ whole genome shotgun (WGS) entry which is preliminary data.</text>
</comment>
<keyword evidence="2" id="KW-1185">Reference proteome</keyword>
<evidence type="ECO:0000313" key="2">
    <source>
        <dbReference type="Proteomes" id="UP000307720"/>
    </source>
</evidence>
<proteinExistence type="predicted"/>
<dbReference type="EMBL" id="SRZB01000007">
    <property type="protein sequence ID" value="TGX99502.1"/>
    <property type="molecule type" value="Genomic_DNA"/>
</dbReference>
<name>A0AC61R1E1_9FIRM</name>
<gene>
    <name evidence="1" type="ORF">E5357_05405</name>
</gene>
<reference evidence="1" key="1">
    <citation type="submission" date="2019-04" db="EMBL/GenBank/DDBJ databases">
        <title>Microbes associate with the intestines of laboratory mice.</title>
        <authorList>
            <person name="Navarre W."/>
            <person name="Wong E."/>
            <person name="Huang K."/>
            <person name="Tropini C."/>
            <person name="Ng K."/>
            <person name="Yu B."/>
        </authorList>
    </citation>
    <scope>NUCLEOTIDE SEQUENCE</scope>
    <source>
        <strain evidence="1">NM72_1-8</strain>
    </source>
</reference>
<accession>A0AC61R1E1</accession>
<dbReference type="Proteomes" id="UP000307720">
    <property type="component" value="Unassembled WGS sequence"/>
</dbReference>
<organism evidence="1 2">
    <name type="scientific">Hominisplanchenecus murintestinalis</name>
    <dbReference type="NCBI Taxonomy" id="2941517"/>
    <lineage>
        <taxon>Bacteria</taxon>
        <taxon>Bacillati</taxon>
        <taxon>Bacillota</taxon>
        <taxon>Clostridia</taxon>
        <taxon>Lachnospirales</taxon>
        <taxon>Lachnospiraceae</taxon>
        <taxon>Hominisplanchenecus</taxon>
    </lineage>
</organism>
<protein>
    <submittedName>
        <fullName evidence="1">Uncharacterized protein</fullName>
    </submittedName>
</protein>
<sequence length="234" mass="26568">MGKQKGYPLSNGHKAKLRKQIISGARNYNKYLINKVFRIVCEDGTEVDIRFFASDFKHMTGLYSNLSDDEFYKNSVSGKIDIGNISTHQKYNWSTLKTKGNHVEKIHEILYKDGKKTLLLEALDTNTLVFPYAVKNLSNNMCIGFVTDVNKARSLRKASSSIKAKTEKTIIAMFARLSENPQYHELIYISDVLGVYEKDEALLAKLDEPIQMKFLEIITRPEEIAEAAATLECS</sequence>
<evidence type="ECO:0000313" key="1">
    <source>
        <dbReference type="EMBL" id="TGX99502.1"/>
    </source>
</evidence>